<name>A0A2J6SAZ2_HYAVF</name>
<dbReference type="EMBL" id="KZ613938">
    <property type="protein sequence ID" value="PMD47939.1"/>
    <property type="molecule type" value="Genomic_DNA"/>
</dbReference>
<dbReference type="STRING" id="1149755.A0A2J6SAZ2"/>
<evidence type="ECO:0000313" key="3">
    <source>
        <dbReference type="Proteomes" id="UP000235786"/>
    </source>
</evidence>
<sequence length="319" mass="35301">MSFTTGVGDSFPEEARRASDLTSHEQSTERASWLRNHTLDPTKDGADLCLICGQLDFQFLLGASLRETIAEENHALRGPTILETGIPLGPVAELCARSYCRFCRLVSQMLQNFSPNGTIPIEKNGQQIMCYLNSLVRGSTGLRLDGSAVEDNYTPFTFQLLITTRPPLIEENEAESRQDLPPPPLIHRLSGEGALESSGYGRELPTSSIDFDLLSHWIQTCARKTAEESHMEGDMSNSKQSILSLRLIDVIEQCLVGPIEGREYIALSYVWGKVTPFILTEENLPNLKQTGALSTGDPAIPQTIRDAMILCKGLNERYL</sequence>
<reference evidence="2 3" key="1">
    <citation type="submission" date="2016-04" db="EMBL/GenBank/DDBJ databases">
        <title>A degradative enzymes factory behind the ericoid mycorrhizal symbiosis.</title>
        <authorList>
            <consortium name="DOE Joint Genome Institute"/>
            <person name="Martino E."/>
            <person name="Morin E."/>
            <person name="Grelet G."/>
            <person name="Kuo A."/>
            <person name="Kohler A."/>
            <person name="Daghino S."/>
            <person name="Barry K."/>
            <person name="Choi C."/>
            <person name="Cichocki N."/>
            <person name="Clum A."/>
            <person name="Copeland A."/>
            <person name="Hainaut M."/>
            <person name="Haridas S."/>
            <person name="Labutti K."/>
            <person name="Lindquist E."/>
            <person name="Lipzen A."/>
            <person name="Khouja H.-R."/>
            <person name="Murat C."/>
            <person name="Ohm R."/>
            <person name="Olson A."/>
            <person name="Spatafora J."/>
            <person name="Veneault-Fourrey C."/>
            <person name="Henrissat B."/>
            <person name="Grigoriev I."/>
            <person name="Martin F."/>
            <person name="Perotto S."/>
        </authorList>
    </citation>
    <scope>NUCLEOTIDE SEQUENCE [LARGE SCALE GENOMIC DNA]</scope>
    <source>
        <strain evidence="2 3">F</strain>
    </source>
</reference>
<evidence type="ECO:0008006" key="4">
    <source>
        <dbReference type="Google" id="ProtNLM"/>
    </source>
</evidence>
<organism evidence="2 3">
    <name type="scientific">Hyaloscypha variabilis (strain UAMH 11265 / GT02V1 / F)</name>
    <name type="common">Meliniomyces variabilis</name>
    <dbReference type="NCBI Taxonomy" id="1149755"/>
    <lineage>
        <taxon>Eukaryota</taxon>
        <taxon>Fungi</taxon>
        <taxon>Dikarya</taxon>
        <taxon>Ascomycota</taxon>
        <taxon>Pezizomycotina</taxon>
        <taxon>Leotiomycetes</taxon>
        <taxon>Helotiales</taxon>
        <taxon>Hyaloscyphaceae</taxon>
        <taxon>Hyaloscypha</taxon>
        <taxon>Hyaloscypha variabilis</taxon>
    </lineage>
</organism>
<dbReference type="AlphaFoldDB" id="A0A2J6SAZ2"/>
<feature type="region of interest" description="Disordered" evidence="1">
    <location>
        <begin position="1"/>
        <end position="30"/>
    </location>
</feature>
<evidence type="ECO:0000313" key="2">
    <source>
        <dbReference type="EMBL" id="PMD47939.1"/>
    </source>
</evidence>
<keyword evidence="3" id="KW-1185">Reference proteome</keyword>
<accession>A0A2J6SAZ2</accession>
<dbReference type="PANTHER" id="PTHR33112:SF12">
    <property type="entry name" value="HETEROKARYON INCOMPATIBILITY DOMAIN-CONTAINING PROTEIN"/>
    <property type="match status" value="1"/>
</dbReference>
<feature type="compositionally biased region" description="Basic and acidic residues" evidence="1">
    <location>
        <begin position="13"/>
        <end position="28"/>
    </location>
</feature>
<gene>
    <name evidence="2" type="ORF">L207DRAFT_628496</name>
</gene>
<dbReference type="Proteomes" id="UP000235786">
    <property type="component" value="Unassembled WGS sequence"/>
</dbReference>
<dbReference type="OrthoDB" id="2958217at2759"/>
<protein>
    <recommendedName>
        <fullName evidence="4">Heterokaryon incompatibility domain-containing protein</fullName>
    </recommendedName>
</protein>
<evidence type="ECO:0000256" key="1">
    <source>
        <dbReference type="SAM" id="MobiDB-lite"/>
    </source>
</evidence>
<dbReference type="PANTHER" id="PTHR33112">
    <property type="entry name" value="DOMAIN PROTEIN, PUTATIVE-RELATED"/>
    <property type="match status" value="1"/>
</dbReference>
<proteinExistence type="predicted"/>